<dbReference type="Pfam" id="PF21683">
    <property type="entry name" value="GpP-like_1st"/>
    <property type="match status" value="1"/>
</dbReference>
<proteinExistence type="predicted"/>
<evidence type="ECO:0000313" key="5">
    <source>
        <dbReference type="Proteomes" id="UP000186406"/>
    </source>
</evidence>
<feature type="domain" description="Baseplate hub protein gp44-like N-terminal" evidence="1">
    <location>
        <begin position="6"/>
        <end position="91"/>
    </location>
</feature>
<dbReference type="AlphaFoldDB" id="A0A1M7ZLR0"/>
<dbReference type="InterPro" id="IPR026276">
    <property type="entry name" value="Baseplate_GpP"/>
</dbReference>
<evidence type="ECO:0000259" key="2">
    <source>
        <dbReference type="Pfam" id="PF22255"/>
    </source>
</evidence>
<name>A0A1M7ZLR0_9HYPH</name>
<reference evidence="4 5" key="1">
    <citation type="submission" date="2016-12" db="EMBL/GenBank/DDBJ databases">
        <authorList>
            <person name="Song W.-J."/>
            <person name="Kurnit D.M."/>
        </authorList>
    </citation>
    <scope>NUCLEOTIDE SEQUENCE [LARGE SCALE GENOMIC DNA]</scope>
    <source>
        <strain evidence="4 5">DSM 19599</strain>
    </source>
</reference>
<evidence type="ECO:0000259" key="3">
    <source>
        <dbReference type="Pfam" id="PF22630"/>
    </source>
</evidence>
<dbReference type="OrthoDB" id="9016931at2"/>
<dbReference type="InterPro" id="IPR053981">
    <property type="entry name" value="Gp44/GpP-like_2nd"/>
</dbReference>
<dbReference type="Gene3D" id="2.30.300.10">
    <property type="entry name" value="Baseplate protein-like domain - beta roll fold"/>
    <property type="match status" value="1"/>
</dbReference>
<dbReference type="Pfam" id="PF22630">
    <property type="entry name" value="NMB1110_3rd"/>
    <property type="match status" value="1"/>
</dbReference>
<dbReference type="Gene3D" id="3.55.50.10">
    <property type="entry name" value="Baseplate protein-like domains"/>
    <property type="match status" value="1"/>
</dbReference>
<evidence type="ECO:0000313" key="4">
    <source>
        <dbReference type="EMBL" id="SHO65811.1"/>
    </source>
</evidence>
<organism evidence="4 5">
    <name type="scientific">Pseudoxanthobacter soli DSM 19599</name>
    <dbReference type="NCBI Taxonomy" id="1123029"/>
    <lineage>
        <taxon>Bacteria</taxon>
        <taxon>Pseudomonadati</taxon>
        <taxon>Pseudomonadota</taxon>
        <taxon>Alphaproteobacteria</taxon>
        <taxon>Hyphomicrobiales</taxon>
        <taxon>Segnochrobactraceae</taxon>
        <taxon>Pseudoxanthobacter</taxon>
    </lineage>
</organism>
<dbReference type="InterPro" id="IPR049354">
    <property type="entry name" value="GpP-like_N"/>
</dbReference>
<keyword evidence="5" id="KW-1185">Reference proteome</keyword>
<sequence>MTTEIVTVSLGGARYTAWMRVMIRASLKEAARAFRLDVASESGPIQTAAAFRLFAPVDILAGGDLALRGFVDRRQARIGPEDSSLAISGRSLTADLIDCSAVHKTGEFRSKTVLEIAQALAKPFGVTCSCRGRLRPLPVARIAPGETVFRFVERLCRGEGLTLTGAADGGLTIIDGTVLTDKHAGGVIEGVNLYTGSSDFNGSNRYSEVRVLGQAGTRSGADALEIEAIARDQGVGRYRPLIVIDERDADRDTVRRRARGRRDRAAGDGISADVTVPGWRDWGGRLWTPGFKVWTESPTLGLAQDMLIRAVTLTQSGVGGAGGGTEAQLDLVDPRAFAAAAGKGAKSAEGWALDDSAAEDVA</sequence>
<dbReference type="RefSeq" id="WP_073628979.1">
    <property type="nucleotide sequence ID" value="NZ_FRXO01000004.1"/>
</dbReference>
<feature type="domain" description="Tail protein NMB1110-like third" evidence="3">
    <location>
        <begin position="205"/>
        <end position="259"/>
    </location>
</feature>
<gene>
    <name evidence="4" type="ORF">SAMN02745172_02458</name>
</gene>
<dbReference type="SUPFAM" id="SSF69279">
    <property type="entry name" value="Phage tail proteins"/>
    <property type="match status" value="2"/>
</dbReference>
<feature type="domain" description="Baseplate hub protein gp44/GpP-like second" evidence="2">
    <location>
        <begin position="93"/>
        <end position="173"/>
    </location>
</feature>
<dbReference type="EMBL" id="FRXO01000004">
    <property type="protein sequence ID" value="SHO65811.1"/>
    <property type="molecule type" value="Genomic_DNA"/>
</dbReference>
<dbReference type="InterPro" id="IPR054482">
    <property type="entry name" value="NMB1110-like_3rd"/>
</dbReference>
<dbReference type="InterPro" id="IPR023399">
    <property type="entry name" value="Baseplate-like_2-layer_sand"/>
</dbReference>
<dbReference type="Gene3D" id="3.30.1920.10">
    <property type="entry name" value="Baseplate protein-like domains - 2 layer sandwich fold"/>
    <property type="match status" value="1"/>
</dbReference>
<protein>
    <submittedName>
        <fullName evidence="4">Mu-like prophage tail protein gpP</fullName>
    </submittedName>
</protein>
<dbReference type="Pfam" id="PF22255">
    <property type="entry name" value="Gp44-like_2nd"/>
    <property type="match status" value="1"/>
</dbReference>
<evidence type="ECO:0000259" key="1">
    <source>
        <dbReference type="Pfam" id="PF21683"/>
    </source>
</evidence>
<dbReference type="Proteomes" id="UP000186406">
    <property type="component" value="Unassembled WGS sequence"/>
</dbReference>
<dbReference type="STRING" id="1123029.SAMN02745172_02458"/>
<accession>A0A1M7ZLR0</accession>
<dbReference type="PIRSF" id="PIRSF004440">
    <property type="entry name" value="GpP"/>
    <property type="match status" value="1"/>
</dbReference>